<comment type="similarity">
    <text evidence="1">Belongs to the NAD(P)-dependent epimerase/dehydratase family.</text>
</comment>
<comment type="caution">
    <text evidence="3">The sequence shown here is derived from an EMBL/GenBank/DDBJ whole genome shotgun (WGS) entry which is preliminary data.</text>
</comment>
<dbReference type="Pfam" id="PF01370">
    <property type="entry name" value="Epimerase"/>
    <property type="match status" value="1"/>
</dbReference>
<accession>A0A2T3FPQ6</accession>
<dbReference type="Proteomes" id="UP000241201">
    <property type="component" value="Unassembled WGS sequence"/>
</dbReference>
<dbReference type="PANTHER" id="PTHR43000">
    <property type="entry name" value="DTDP-D-GLUCOSE 4,6-DEHYDRATASE-RELATED"/>
    <property type="match status" value="1"/>
</dbReference>
<name>A0A2T3FPQ6_9FIRM</name>
<dbReference type="EMBL" id="PYLP01000019">
    <property type="protein sequence ID" value="PST37256.1"/>
    <property type="molecule type" value="Genomic_DNA"/>
</dbReference>
<organism evidence="3 4">
    <name type="scientific">Faecalibacillus faecis</name>
    <dbReference type="NCBI Taxonomy" id="1982628"/>
    <lineage>
        <taxon>Bacteria</taxon>
        <taxon>Bacillati</taxon>
        <taxon>Bacillota</taxon>
        <taxon>Erysipelotrichia</taxon>
        <taxon>Erysipelotrichales</taxon>
        <taxon>Coprobacillaceae</taxon>
        <taxon>Faecalibacillus</taxon>
    </lineage>
</organism>
<evidence type="ECO:0000313" key="4">
    <source>
        <dbReference type="Proteomes" id="UP000241201"/>
    </source>
</evidence>
<evidence type="ECO:0000256" key="1">
    <source>
        <dbReference type="ARBA" id="ARBA00007637"/>
    </source>
</evidence>
<dbReference type="Gene3D" id="3.40.50.720">
    <property type="entry name" value="NAD(P)-binding Rossmann-like Domain"/>
    <property type="match status" value="1"/>
</dbReference>
<sequence length="280" mass="32404">MVKVLFTGGTGLVGSNVLPLLKKKYDVYAPTRQELNILDTAEVEKYVKEGNFDVIIHSANPNPVKNELDKNGSMTENSLRCFMNFYRVRKYCKRLYFVGSGAELDKTRDMIQISEEEFDRSIPQDEYGFAKYVMNHLALESDNVYNLRLFACYGPGDWESKFITHCIRSVLADKDITIRQNCIFDYIQVYDLANIFSYFIENKPKYHDYNIASGDRYTLVEIAEKVLKLMNSDKKVIILKDGMNKEYTPNISRLLEEMGGYKFISLDEGIKIQIESEVEN</sequence>
<reference evidence="4" key="1">
    <citation type="submission" date="2018-03" db="EMBL/GenBank/DDBJ databases">
        <title>Lachnoclostridium SNUG30370 gen.nov., sp.nov., isolated from human faeces.</title>
        <authorList>
            <person name="Seo B."/>
            <person name="Jeon K."/>
            <person name="Ko G."/>
        </authorList>
    </citation>
    <scope>NUCLEOTIDE SEQUENCE [LARGE SCALE GENOMIC DNA]</scope>
    <source>
        <strain evidence="4">SNUG30370</strain>
    </source>
</reference>
<keyword evidence="4" id="KW-1185">Reference proteome</keyword>
<evidence type="ECO:0000259" key="2">
    <source>
        <dbReference type="Pfam" id="PF01370"/>
    </source>
</evidence>
<gene>
    <name evidence="3" type="ORF">C7U55_11365</name>
</gene>
<evidence type="ECO:0000313" key="3">
    <source>
        <dbReference type="EMBL" id="PST37256.1"/>
    </source>
</evidence>
<dbReference type="InterPro" id="IPR001509">
    <property type="entry name" value="Epimerase_deHydtase"/>
</dbReference>
<feature type="domain" description="NAD-dependent epimerase/dehydratase" evidence="2">
    <location>
        <begin position="4"/>
        <end position="212"/>
    </location>
</feature>
<proteinExistence type="inferred from homology"/>
<dbReference type="AlphaFoldDB" id="A0A2T3FPQ6"/>
<dbReference type="InterPro" id="IPR036291">
    <property type="entry name" value="NAD(P)-bd_dom_sf"/>
</dbReference>
<dbReference type="SUPFAM" id="SSF51735">
    <property type="entry name" value="NAD(P)-binding Rossmann-fold domains"/>
    <property type="match status" value="1"/>
</dbReference>
<protein>
    <submittedName>
        <fullName evidence="3">NAD-dependent dehydratase</fullName>
    </submittedName>
</protein>
<dbReference type="GeneID" id="77471681"/>
<dbReference type="RefSeq" id="WP_106988666.1">
    <property type="nucleotide sequence ID" value="NZ_PYLP01000019.1"/>
</dbReference>